<dbReference type="NCBIfam" id="NF002332">
    <property type="entry name" value="PRK01293.1"/>
    <property type="match status" value="1"/>
</dbReference>
<sequence>MLPRPHDLIWLNDPQALTGDLPEWVAQQWRPALPLVVRRDRHPAGLIAVGIRGMGRERRAAAWLPAEAIVRCVTPESLVDLAQLLRSAFVSQQPVQAAILLAQQSWPWPWGVTGSCGYALATDVPVLHSASDLDLLIRAPQPLPPAAFQRWQQQVSRLPCRADTQVETPNGAFALNEWLRDGRALLKTNRGPRLVSNPWQAKMEESDR</sequence>
<evidence type="ECO:0000256" key="1">
    <source>
        <dbReference type="ARBA" id="ARBA00022679"/>
    </source>
</evidence>
<keyword evidence="1" id="KW-0808">Transferase</keyword>
<keyword evidence="2" id="KW-0548">Nucleotidyltransferase</keyword>
<proteinExistence type="predicted"/>
<dbReference type="NCBIfam" id="TIGR03135">
    <property type="entry name" value="malonate_mdcG"/>
    <property type="match status" value="1"/>
</dbReference>
<dbReference type="InterPro" id="IPR017557">
    <property type="entry name" value="Holo-ACP_synthase"/>
</dbReference>
<accession>A0ABY4RA54</accession>
<gene>
    <name evidence="5" type="ORF">K6958_17210</name>
</gene>
<dbReference type="Pfam" id="PF20866">
    <property type="entry name" value="MdcG_N"/>
    <property type="match status" value="1"/>
</dbReference>
<dbReference type="EMBL" id="CP082904">
    <property type="protein sequence ID" value="UQY43585.1"/>
    <property type="molecule type" value="Genomic_DNA"/>
</dbReference>
<keyword evidence="6" id="KW-1185">Reference proteome</keyword>
<evidence type="ECO:0000313" key="5">
    <source>
        <dbReference type="EMBL" id="UQY43585.1"/>
    </source>
</evidence>
<feature type="domain" description="Phosphoribosyl-dephospho-CoA transferase MdcG C-terminal" evidence="3">
    <location>
        <begin position="91"/>
        <end position="198"/>
    </location>
</feature>
<protein>
    <submittedName>
        <fullName evidence="5">Malonate decarboxylase holo-ACP synthase</fullName>
    </submittedName>
</protein>
<dbReference type="RefSeq" id="WP_249892252.1">
    <property type="nucleotide sequence ID" value="NZ_CP082904.1"/>
</dbReference>
<dbReference type="InterPro" id="IPR048903">
    <property type="entry name" value="MdcG_N"/>
</dbReference>
<reference evidence="5" key="1">
    <citation type="submission" date="2021-09" db="EMBL/GenBank/DDBJ databases">
        <title>First case of bloodstream infection caused by Mixta hanseatica sp. nov., a member of the Erwiniaceae family.</title>
        <authorList>
            <person name="Both A."/>
            <person name="Huang J."/>
            <person name="Wenzel P."/>
            <person name="Aepfelbacher M."/>
            <person name="Rohde H."/>
            <person name="Christner M."/>
            <person name="Hentschke M."/>
        </authorList>
    </citation>
    <scope>NUCLEOTIDE SEQUENCE</scope>
    <source>
        <strain evidence="5">X22927</strain>
    </source>
</reference>
<dbReference type="Proteomes" id="UP001056635">
    <property type="component" value="Chromosome"/>
</dbReference>
<dbReference type="Pfam" id="PF10620">
    <property type="entry name" value="MdcG"/>
    <property type="match status" value="1"/>
</dbReference>
<evidence type="ECO:0000256" key="2">
    <source>
        <dbReference type="ARBA" id="ARBA00022695"/>
    </source>
</evidence>
<evidence type="ECO:0000259" key="4">
    <source>
        <dbReference type="Pfam" id="PF20866"/>
    </source>
</evidence>
<dbReference type="InterPro" id="IPR049180">
    <property type="entry name" value="MdcG_C"/>
</dbReference>
<feature type="domain" description="Phosphoribosyl-dephospho-CoA transferase MdcG N-terminal" evidence="4">
    <location>
        <begin position="4"/>
        <end position="75"/>
    </location>
</feature>
<evidence type="ECO:0000259" key="3">
    <source>
        <dbReference type="Pfam" id="PF10620"/>
    </source>
</evidence>
<evidence type="ECO:0000313" key="6">
    <source>
        <dbReference type="Proteomes" id="UP001056635"/>
    </source>
</evidence>
<organism evidence="5 6">
    <name type="scientific">Mixta hanseatica</name>
    <dbReference type="NCBI Taxonomy" id="2872648"/>
    <lineage>
        <taxon>Bacteria</taxon>
        <taxon>Pseudomonadati</taxon>
        <taxon>Pseudomonadota</taxon>
        <taxon>Gammaproteobacteria</taxon>
        <taxon>Enterobacterales</taxon>
        <taxon>Erwiniaceae</taxon>
        <taxon>Mixta</taxon>
    </lineage>
</organism>
<name>A0ABY4RA54_9GAMM</name>